<dbReference type="GO" id="GO:0000266">
    <property type="term" value="P:mitochondrial fission"/>
    <property type="evidence" value="ECO:0007669"/>
    <property type="project" value="TreeGrafter"/>
</dbReference>
<reference evidence="1" key="1">
    <citation type="submission" date="2023-04" db="EMBL/GenBank/DDBJ databases">
        <authorList>
            <person name="Vijverberg K."/>
            <person name="Xiong W."/>
            <person name="Schranz E."/>
        </authorList>
    </citation>
    <scope>NUCLEOTIDE SEQUENCE</scope>
</reference>
<dbReference type="AlphaFoldDB" id="A0AA35Y8Y1"/>
<accession>A0AA35Y8Y1</accession>
<proteinExistence type="predicted"/>
<dbReference type="Pfam" id="PF06258">
    <property type="entry name" value="Mito_fiss_Elm1"/>
    <property type="match status" value="1"/>
</dbReference>
<name>A0AA35Y8Y1_LACSI</name>
<dbReference type="InterPro" id="IPR009367">
    <property type="entry name" value="Elm1-like"/>
</dbReference>
<evidence type="ECO:0000313" key="1">
    <source>
        <dbReference type="EMBL" id="CAI9271649.1"/>
    </source>
</evidence>
<gene>
    <name evidence="1" type="ORF">LSALG_LOCUS11915</name>
</gene>
<dbReference type="PANTHER" id="PTHR33986">
    <property type="entry name" value="OS02G0535700 PROTEIN"/>
    <property type="match status" value="1"/>
</dbReference>
<sequence>MLDDLVVSPHHDYYLLTPEGKRHIIPWFLYGLISPNQPPAKKCGNCRYGGELARESTTSLMNVPPSCGSVRISFSGRTPHQVSEMLVKEFRKRPKVYIWDVKDPNPHMGHLAMADAFLITVDSVSMISEACTVERGMLRPFTGKENITETWIYPPLRDTSEAAEHVIKALAERGWKLHP</sequence>
<keyword evidence="2" id="KW-1185">Reference proteome</keyword>
<organism evidence="1 2">
    <name type="scientific">Lactuca saligna</name>
    <name type="common">Willowleaf lettuce</name>
    <dbReference type="NCBI Taxonomy" id="75948"/>
    <lineage>
        <taxon>Eukaryota</taxon>
        <taxon>Viridiplantae</taxon>
        <taxon>Streptophyta</taxon>
        <taxon>Embryophyta</taxon>
        <taxon>Tracheophyta</taxon>
        <taxon>Spermatophyta</taxon>
        <taxon>Magnoliopsida</taxon>
        <taxon>eudicotyledons</taxon>
        <taxon>Gunneridae</taxon>
        <taxon>Pentapetalae</taxon>
        <taxon>asterids</taxon>
        <taxon>campanulids</taxon>
        <taxon>Asterales</taxon>
        <taxon>Asteraceae</taxon>
        <taxon>Cichorioideae</taxon>
        <taxon>Cichorieae</taxon>
        <taxon>Lactucinae</taxon>
        <taxon>Lactuca</taxon>
    </lineage>
</organism>
<dbReference type="EMBL" id="OX465078">
    <property type="protein sequence ID" value="CAI9271649.1"/>
    <property type="molecule type" value="Genomic_DNA"/>
</dbReference>
<protein>
    <submittedName>
        <fullName evidence="1">Uncharacterized protein</fullName>
    </submittedName>
</protein>
<dbReference type="PANTHER" id="PTHR33986:SF17">
    <property type="entry name" value="MITOCHONDRIAL FISSION PROTEIN ELM1"/>
    <property type="match status" value="1"/>
</dbReference>
<dbReference type="Proteomes" id="UP001177003">
    <property type="component" value="Chromosome 2"/>
</dbReference>
<dbReference type="GO" id="GO:0005741">
    <property type="term" value="C:mitochondrial outer membrane"/>
    <property type="evidence" value="ECO:0007669"/>
    <property type="project" value="TreeGrafter"/>
</dbReference>
<evidence type="ECO:0000313" key="2">
    <source>
        <dbReference type="Proteomes" id="UP001177003"/>
    </source>
</evidence>